<gene>
    <name evidence="1" type="ORF">F4553_003233</name>
</gene>
<dbReference type="PANTHER" id="PTHR36454:SF1">
    <property type="entry name" value="DUF1015 DOMAIN-CONTAINING PROTEIN"/>
    <property type="match status" value="1"/>
</dbReference>
<organism evidence="1 2">
    <name type="scientific">Allocatelliglobosispora scoriae</name>
    <dbReference type="NCBI Taxonomy" id="643052"/>
    <lineage>
        <taxon>Bacteria</taxon>
        <taxon>Bacillati</taxon>
        <taxon>Actinomycetota</taxon>
        <taxon>Actinomycetes</taxon>
        <taxon>Micromonosporales</taxon>
        <taxon>Micromonosporaceae</taxon>
        <taxon>Allocatelliglobosispora</taxon>
    </lineage>
</organism>
<accession>A0A841BNK8</accession>
<sequence length="403" mass="42085">MTVVHPIPKAWLSTVDPRTGRSVTGAQNYDEFADDAEITALIAESPLSALGVEMPHKAPDSLGLSFTDALPAAVERLAAAKAAGAYAESDDVVVLYRITGPDGAQGFGLWCLVDTDQISTSADEPGLVIRNEDVFIAKVRERVALFQATGHLLSPVLLLQTGRGDELHAALDAACAGAGAPFSVDVDPAGRTHEIWPVTDGAELRALAGGGDLVVADGNHRSLAAQTGDLPRFLAVVTTPGSVAIQPYNRLVHELTTPVADLIEGLQQAGAVVAEASGPVTVPATGGSIGVYAGDRGYWTVELPRVEGASSVENLDHALVEKQLFGEQLGLDPGDKRITYVGGDYPASWLAGEVDAGRAELAILIAPVTVDDFVAVNLARLKLPRKSTWFTPKARAGLVAVEL</sequence>
<dbReference type="AlphaFoldDB" id="A0A841BNK8"/>
<dbReference type="PANTHER" id="PTHR36454">
    <property type="entry name" value="LMO2823 PROTEIN"/>
    <property type="match status" value="1"/>
</dbReference>
<comment type="caution">
    <text evidence="1">The sequence shown here is derived from an EMBL/GenBank/DDBJ whole genome shotgun (WGS) entry which is preliminary data.</text>
</comment>
<evidence type="ECO:0000313" key="1">
    <source>
        <dbReference type="EMBL" id="MBB5869854.1"/>
    </source>
</evidence>
<name>A0A841BNK8_9ACTN</name>
<keyword evidence="2" id="KW-1185">Reference proteome</keyword>
<reference evidence="1 2" key="1">
    <citation type="submission" date="2020-08" db="EMBL/GenBank/DDBJ databases">
        <title>Sequencing the genomes of 1000 actinobacteria strains.</title>
        <authorList>
            <person name="Klenk H.-P."/>
        </authorList>
    </citation>
    <scope>NUCLEOTIDE SEQUENCE [LARGE SCALE GENOMIC DNA]</scope>
    <source>
        <strain evidence="1 2">DSM 45362</strain>
    </source>
</reference>
<proteinExistence type="predicted"/>
<dbReference type="Pfam" id="PF06245">
    <property type="entry name" value="DUF1015"/>
    <property type="match status" value="1"/>
</dbReference>
<dbReference type="EMBL" id="JACHMN010000002">
    <property type="protein sequence ID" value="MBB5869854.1"/>
    <property type="molecule type" value="Genomic_DNA"/>
</dbReference>
<dbReference type="RefSeq" id="WP_184836799.1">
    <property type="nucleotide sequence ID" value="NZ_JACHMN010000002.1"/>
</dbReference>
<protein>
    <submittedName>
        <fullName evidence="1">Uncharacterized protein (DUF1015 family)</fullName>
    </submittedName>
</protein>
<dbReference type="InterPro" id="IPR008323">
    <property type="entry name" value="UCP033563"/>
</dbReference>
<dbReference type="Proteomes" id="UP000587527">
    <property type="component" value="Unassembled WGS sequence"/>
</dbReference>
<evidence type="ECO:0000313" key="2">
    <source>
        <dbReference type="Proteomes" id="UP000587527"/>
    </source>
</evidence>